<name>A0ABR2PC88_9ROSI</name>
<organism evidence="1 2">
    <name type="scientific">Hibiscus sabdariffa</name>
    <name type="common">roselle</name>
    <dbReference type="NCBI Taxonomy" id="183260"/>
    <lineage>
        <taxon>Eukaryota</taxon>
        <taxon>Viridiplantae</taxon>
        <taxon>Streptophyta</taxon>
        <taxon>Embryophyta</taxon>
        <taxon>Tracheophyta</taxon>
        <taxon>Spermatophyta</taxon>
        <taxon>Magnoliopsida</taxon>
        <taxon>eudicotyledons</taxon>
        <taxon>Gunneridae</taxon>
        <taxon>Pentapetalae</taxon>
        <taxon>rosids</taxon>
        <taxon>malvids</taxon>
        <taxon>Malvales</taxon>
        <taxon>Malvaceae</taxon>
        <taxon>Malvoideae</taxon>
        <taxon>Hibiscus</taxon>
    </lineage>
</organism>
<protein>
    <submittedName>
        <fullName evidence="1">Uncharacterized protein</fullName>
    </submittedName>
</protein>
<proteinExistence type="predicted"/>
<evidence type="ECO:0000313" key="1">
    <source>
        <dbReference type="EMBL" id="KAK8985785.1"/>
    </source>
</evidence>
<reference evidence="1 2" key="1">
    <citation type="journal article" date="2024" name="G3 (Bethesda)">
        <title>Genome assembly of Hibiscus sabdariffa L. provides insights into metabolisms of medicinal natural products.</title>
        <authorList>
            <person name="Kim T."/>
        </authorList>
    </citation>
    <scope>NUCLEOTIDE SEQUENCE [LARGE SCALE GENOMIC DNA]</scope>
    <source>
        <strain evidence="1">TK-2024</strain>
        <tissue evidence="1">Old leaves</tissue>
    </source>
</reference>
<dbReference type="EMBL" id="JBBPBN010000068">
    <property type="protein sequence ID" value="KAK8985785.1"/>
    <property type="molecule type" value="Genomic_DNA"/>
</dbReference>
<sequence>MGRLYHSAGPNVCAHRSQAYSSSTATRSVGPNDGPTLVDRFEGDKGIRWRINNHGEGLLESKWGMYSVVVDLKKEEARFWLVSDDGLVIFVVTVSGQEGGVEKRVMLMKAMLVLNEGYML</sequence>
<gene>
    <name evidence="1" type="ORF">V6N11_021638</name>
</gene>
<evidence type="ECO:0000313" key="2">
    <source>
        <dbReference type="Proteomes" id="UP001396334"/>
    </source>
</evidence>
<comment type="caution">
    <text evidence="1">The sequence shown here is derived from an EMBL/GenBank/DDBJ whole genome shotgun (WGS) entry which is preliminary data.</text>
</comment>
<dbReference type="Proteomes" id="UP001396334">
    <property type="component" value="Unassembled WGS sequence"/>
</dbReference>
<accession>A0ABR2PC88</accession>
<keyword evidence="2" id="KW-1185">Reference proteome</keyword>